<gene>
    <name evidence="4" type="primary">LOC113714290</name>
</gene>
<dbReference type="Gene3D" id="2.40.70.10">
    <property type="entry name" value="Acid Proteases"/>
    <property type="match status" value="1"/>
</dbReference>
<dbReference type="RefSeq" id="XP_071925724.1">
    <property type="nucleotide sequence ID" value="XM_072069623.1"/>
</dbReference>
<proteinExistence type="predicted"/>
<feature type="compositionally biased region" description="Polar residues" evidence="1">
    <location>
        <begin position="312"/>
        <end position="322"/>
    </location>
</feature>
<evidence type="ECO:0000256" key="1">
    <source>
        <dbReference type="SAM" id="MobiDB-lite"/>
    </source>
</evidence>
<reference evidence="4" key="1">
    <citation type="submission" date="2025-08" db="UniProtKB">
        <authorList>
            <consortium name="RefSeq"/>
        </authorList>
    </citation>
    <scope>IDENTIFICATION</scope>
    <source>
        <tissue evidence="4">Leaves</tissue>
    </source>
</reference>
<feature type="domain" description="Retrotransposon gag" evidence="2">
    <location>
        <begin position="102"/>
        <end position="177"/>
    </location>
</feature>
<dbReference type="Proteomes" id="UP001652660">
    <property type="component" value="Chromosome 10c"/>
</dbReference>
<keyword evidence="3" id="KW-1185">Reference proteome</keyword>
<protein>
    <recommendedName>
        <fullName evidence="2">Retrotransposon gag domain-containing protein</fullName>
    </recommendedName>
</protein>
<feature type="region of interest" description="Disordered" evidence="1">
    <location>
        <begin position="285"/>
        <end position="348"/>
    </location>
</feature>
<organism evidence="3 4">
    <name type="scientific">Coffea arabica</name>
    <name type="common">Arabian coffee</name>
    <dbReference type="NCBI Taxonomy" id="13443"/>
    <lineage>
        <taxon>Eukaryota</taxon>
        <taxon>Viridiplantae</taxon>
        <taxon>Streptophyta</taxon>
        <taxon>Embryophyta</taxon>
        <taxon>Tracheophyta</taxon>
        <taxon>Spermatophyta</taxon>
        <taxon>Magnoliopsida</taxon>
        <taxon>eudicotyledons</taxon>
        <taxon>Gunneridae</taxon>
        <taxon>Pentapetalae</taxon>
        <taxon>asterids</taxon>
        <taxon>lamiids</taxon>
        <taxon>Gentianales</taxon>
        <taxon>Rubiaceae</taxon>
        <taxon>Ixoroideae</taxon>
        <taxon>Gardenieae complex</taxon>
        <taxon>Bertiereae - Coffeeae clade</taxon>
        <taxon>Coffeeae</taxon>
        <taxon>Coffea</taxon>
    </lineage>
</organism>
<dbReference type="PANTHER" id="PTHR33223:SF3">
    <property type="match status" value="1"/>
</dbReference>
<dbReference type="InterPro" id="IPR021109">
    <property type="entry name" value="Peptidase_aspartic_dom_sf"/>
</dbReference>
<evidence type="ECO:0000259" key="2">
    <source>
        <dbReference type="Pfam" id="PF03732"/>
    </source>
</evidence>
<evidence type="ECO:0000313" key="4">
    <source>
        <dbReference type="RefSeq" id="XP_071925724.1"/>
    </source>
</evidence>
<dbReference type="PANTHER" id="PTHR33223">
    <property type="entry name" value="CCHC-TYPE DOMAIN-CONTAINING PROTEIN"/>
    <property type="match status" value="1"/>
</dbReference>
<feature type="compositionally biased region" description="Low complexity" evidence="1">
    <location>
        <begin position="336"/>
        <end position="346"/>
    </location>
</feature>
<dbReference type="Pfam" id="PF03732">
    <property type="entry name" value="Retrotrans_gag"/>
    <property type="match status" value="1"/>
</dbReference>
<dbReference type="GeneID" id="113714290"/>
<dbReference type="CDD" id="cd00303">
    <property type="entry name" value="retropepsin_like"/>
    <property type="match status" value="1"/>
</dbReference>
<feature type="region of interest" description="Disordered" evidence="1">
    <location>
        <begin position="1"/>
        <end position="33"/>
    </location>
</feature>
<accession>A0ABM4W1Q6</accession>
<sequence>MPHSSRTGGLVYDPEVEKAARKRRQETKRQKEGHLIATNESAEDEVSMANTQTLRELAAPELTHQPLCITFPTMAENTAFELKSGLIQLLPAFHGLSGEEPHKHVKEFEVLKKKFLEKFFPASRVASLRKEICDIKQYPGESLYEYWKRFNKLCTRCPQHQISEQLLIQYFYEGLQPTDRSIIDTASGGALANKTPREAWELIEAMAENSQQFGLRESNPPRRVNEVETSSLQQQISELTSVVRQLVVGNVPQVKACGICTNMGHHTDSCPILQEDGVEQVNMAGGVPAPRRQYDPYSNTYNPGWRDHPNLSYGSRPQNAFSNRPPGFQQPWQHKSQPSSSSSGSSLEEIVKSLANTTTQLVTTTTQFQHDIKAGMKDMETRMSQMATAINRLESHVYGKLPSQPEVNPRNVSAMTLRSGKEVEGSKLTISKSKSEEQIEKGIEEEWRIREEPKVPKYAKFLKDLCVNKRKLRGDERVMVGENVSAVLQRKLPPKCGDPGPLKETGIIIQLADRTCAYPDGIVEDVLVQVDGLIFPADFYVLYMDDRSAPNPSPIILGRPFLSTAQTKIDVSKGTLTMKFDGEIVHFNIFDTMKHPVNSHSVFAMYTTNLSVQEFSKFAYRGKSKVAANKSYRMKAIHERLCPGFSVAFVSPAASGQTLKISADCIWALYNGDPSSLFAFDFSKFREIPLVLFQFFGNQFNVLN</sequence>
<evidence type="ECO:0000313" key="3">
    <source>
        <dbReference type="Proteomes" id="UP001652660"/>
    </source>
</evidence>
<dbReference type="InterPro" id="IPR005162">
    <property type="entry name" value="Retrotrans_gag_dom"/>
</dbReference>
<name>A0ABM4W1Q6_COFAR</name>